<keyword evidence="1" id="KW-0472">Membrane</keyword>
<dbReference type="AlphaFoldDB" id="A0AAN5DFG5"/>
<proteinExistence type="predicted"/>
<comment type="caution">
    <text evidence="2">The sequence shown here is derived from an EMBL/GenBank/DDBJ whole genome shotgun (WGS) entry which is preliminary data.</text>
</comment>
<keyword evidence="3" id="KW-1185">Reference proteome</keyword>
<organism evidence="2 3">
    <name type="scientific">Pristionchus mayeri</name>
    <dbReference type="NCBI Taxonomy" id="1317129"/>
    <lineage>
        <taxon>Eukaryota</taxon>
        <taxon>Metazoa</taxon>
        <taxon>Ecdysozoa</taxon>
        <taxon>Nematoda</taxon>
        <taxon>Chromadorea</taxon>
        <taxon>Rhabditida</taxon>
        <taxon>Rhabditina</taxon>
        <taxon>Diplogasteromorpha</taxon>
        <taxon>Diplogasteroidea</taxon>
        <taxon>Neodiplogasteridae</taxon>
        <taxon>Pristionchus</taxon>
    </lineage>
</organism>
<keyword evidence="1" id="KW-1133">Transmembrane helix</keyword>
<keyword evidence="1" id="KW-0812">Transmembrane</keyword>
<name>A0AAN5DFG5_9BILA</name>
<reference evidence="3" key="1">
    <citation type="submission" date="2022-10" db="EMBL/GenBank/DDBJ databases">
        <title>Genome assembly of Pristionchus species.</title>
        <authorList>
            <person name="Yoshida K."/>
            <person name="Sommer R.J."/>
        </authorList>
    </citation>
    <scope>NUCLEOTIDE SEQUENCE [LARGE SCALE GENOMIC DNA]</scope>
    <source>
        <strain evidence="3">RS5460</strain>
    </source>
</reference>
<dbReference type="EMBL" id="BTRK01000006">
    <property type="protein sequence ID" value="GMR62243.1"/>
    <property type="molecule type" value="Genomic_DNA"/>
</dbReference>
<dbReference type="Proteomes" id="UP001328107">
    <property type="component" value="Unassembled WGS sequence"/>
</dbReference>
<sequence length="86" mass="10085">LLENSYLCRYFGVISFVPLLVVPSIFCLIFLFHSLPETRGREVHCVVDELMERHKKSERKRKFRNISSSVLSSENIIPVESMKKRT</sequence>
<feature type="non-terminal residue" evidence="2">
    <location>
        <position position="1"/>
    </location>
</feature>
<evidence type="ECO:0000313" key="2">
    <source>
        <dbReference type="EMBL" id="GMR62243.1"/>
    </source>
</evidence>
<evidence type="ECO:0000256" key="1">
    <source>
        <dbReference type="SAM" id="Phobius"/>
    </source>
</evidence>
<accession>A0AAN5DFG5</accession>
<feature type="non-terminal residue" evidence="2">
    <location>
        <position position="86"/>
    </location>
</feature>
<evidence type="ECO:0000313" key="3">
    <source>
        <dbReference type="Proteomes" id="UP001328107"/>
    </source>
</evidence>
<protein>
    <submittedName>
        <fullName evidence="2">Uncharacterized protein</fullName>
    </submittedName>
</protein>
<gene>
    <name evidence="2" type="ORF">PMAYCL1PPCAC_32438</name>
</gene>
<feature type="transmembrane region" description="Helical" evidence="1">
    <location>
        <begin position="12"/>
        <end position="32"/>
    </location>
</feature>